<gene>
    <name evidence="4" type="ORF">JJB07_10825</name>
</gene>
<dbReference type="SUPFAM" id="SSF56300">
    <property type="entry name" value="Metallo-dependent phosphatases"/>
    <property type="match status" value="1"/>
</dbReference>
<protein>
    <recommendedName>
        <fullName evidence="2">Phosphoesterase</fullName>
        <ecNumber evidence="2">3.1.4.-</ecNumber>
    </recommendedName>
</protein>
<dbReference type="InterPro" id="IPR000979">
    <property type="entry name" value="Phosphodiesterase_MJ0936/Vps29"/>
</dbReference>
<proteinExistence type="inferred from homology"/>
<name>A0ABS1JA39_9BACL</name>
<accession>A0ABS1JA39</accession>
<dbReference type="PANTHER" id="PTHR11124">
    <property type="entry name" value="VACUOLAR SORTING PROTEIN VPS29"/>
    <property type="match status" value="1"/>
</dbReference>
<keyword evidence="5" id="KW-1185">Reference proteome</keyword>
<feature type="domain" description="Calcineurin-like phosphoesterase" evidence="3">
    <location>
        <begin position="1"/>
        <end position="142"/>
    </location>
</feature>
<comment type="cofactor">
    <cofactor evidence="2">
        <name>a divalent metal cation</name>
        <dbReference type="ChEBI" id="CHEBI:60240"/>
    </cofactor>
</comment>
<dbReference type="InterPro" id="IPR024654">
    <property type="entry name" value="Calcineurin-like_PHP_lpxH"/>
</dbReference>
<dbReference type="Pfam" id="PF12850">
    <property type="entry name" value="Metallophos_2"/>
    <property type="match status" value="1"/>
</dbReference>
<comment type="caution">
    <text evidence="4">The sequence shown here is derived from an EMBL/GenBank/DDBJ whole genome shotgun (WGS) entry which is preliminary data.</text>
</comment>
<comment type="similarity">
    <text evidence="1 2">Belongs to the metallophosphoesterase superfamily. YfcE family.</text>
</comment>
<dbReference type="EMBL" id="JAEQNB010000003">
    <property type="protein sequence ID" value="MBL0387141.1"/>
    <property type="molecule type" value="Genomic_DNA"/>
</dbReference>
<evidence type="ECO:0000313" key="5">
    <source>
        <dbReference type="Proteomes" id="UP000602284"/>
    </source>
</evidence>
<keyword evidence="2" id="KW-0479">Metal-binding</keyword>
<evidence type="ECO:0000313" key="4">
    <source>
        <dbReference type="EMBL" id="MBL0387141.1"/>
    </source>
</evidence>
<evidence type="ECO:0000256" key="1">
    <source>
        <dbReference type="ARBA" id="ARBA00008950"/>
    </source>
</evidence>
<reference evidence="4 5" key="1">
    <citation type="submission" date="2021-01" db="EMBL/GenBank/DDBJ databases">
        <title>Tumebacillus sp. strain ITR2 16S ribosomal RNA gene Genome sequencing and assembly.</title>
        <authorList>
            <person name="Kang M."/>
        </authorList>
    </citation>
    <scope>NUCLEOTIDE SEQUENCE [LARGE SCALE GENOMIC DNA]</scope>
    <source>
        <strain evidence="4 5">ITR2</strain>
    </source>
</reference>
<organism evidence="4 5">
    <name type="scientific">Tumebacillus amylolyticus</name>
    <dbReference type="NCBI Taxonomy" id="2801339"/>
    <lineage>
        <taxon>Bacteria</taxon>
        <taxon>Bacillati</taxon>
        <taxon>Bacillota</taxon>
        <taxon>Bacilli</taxon>
        <taxon>Bacillales</taxon>
        <taxon>Alicyclobacillaceae</taxon>
        <taxon>Tumebacillus</taxon>
    </lineage>
</organism>
<dbReference type="Gene3D" id="3.60.21.10">
    <property type="match status" value="1"/>
</dbReference>
<dbReference type="NCBIfam" id="TIGR00040">
    <property type="entry name" value="yfcE"/>
    <property type="match status" value="1"/>
</dbReference>
<evidence type="ECO:0000259" key="3">
    <source>
        <dbReference type="Pfam" id="PF12850"/>
    </source>
</evidence>
<dbReference type="RefSeq" id="WP_201634853.1">
    <property type="nucleotide sequence ID" value="NZ_JAEQNB010000003.1"/>
</dbReference>
<dbReference type="InterPro" id="IPR029052">
    <property type="entry name" value="Metallo-depent_PP-like"/>
</dbReference>
<evidence type="ECO:0000256" key="2">
    <source>
        <dbReference type="RuleBase" id="RU362039"/>
    </source>
</evidence>
<dbReference type="EC" id="3.1.4.-" evidence="2"/>
<dbReference type="Proteomes" id="UP000602284">
    <property type="component" value="Unassembled WGS sequence"/>
</dbReference>
<sequence length="175" mass="19411">MRVLIISDSHGRTDRIQLVVRQVGRFDLLVHAGDHADDVLDDFPRAIAVCGNCDDPASAATEQEFELLGLKVLLAHGHTLNVKTTPLPLLYRAAERQADIAVFGHTHTPTLTEEEGRVFLNPGSLSYPRGYTVCTYCVLDLTRTEQGGVEADFAFYTLDGDRIPAFDLKKTWEAR</sequence>